<dbReference type="PANTHER" id="PTHR10587:SF133">
    <property type="entry name" value="CHITIN DEACETYLASE 1-RELATED"/>
    <property type="match status" value="1"/>
</dbReference>
<name>A0A381R8R9_9ZZZZ</name>
<dbReference type="SUPFAM" id="SSF88713">
    <property type="entry name" value="Glycoside hydrolase/deacetylase"/>
    <property type="match status" value="1"/>
</dbReference>
<dbReference type="GO" id="GO:0005975">
    <property type="term" value="P:carbohydrate metabolic process"/>
    <property type="evidence" value="ECO:0007669"/>
    <property type="project" value="InterPro"/>
</dbReference>
<dbReference type="Gene3D" id="3.20.20.370">
    <property type="entry name" value="Glycoside hydrolase/deacetylase"/>
    <property type="match status" value="1"/>
</dbReference>
<keyword evidence="2" id="KW-0378">Hydrolase</keyword>
<dbReference type="AlphaFoldDB" id="A0A381R8R9"/>
<keyword evidence="1" id="KW-0479">Metal-binding</keyword>
<dbReference type="Pfam" id="PF01522">
    <property type="entry name" value="Polysacc_deac_1"/>
    <property type="match status" value="1"/>
</dbReference>
<dbReference type="PANTHER" id="PTHR10587">
    <property type="entry name" value="GLYCOSYL TRANSFERASE-RELATED"/>
    <property type="match status" value="1"/>
</dbReference>
<dbReference type="InterPro" id="IPR002509">
    <property type="entry name" value="NODB_dom"/>
</dbReference>
<gene>
    <name evidence="4" type="ORF">METZ01_LOCUS40945</name>
</gene>
<dbReference type="InterPro" id="IPR011330">
    <property type="entry name" value="Glyco_hydro/deAcase_b/a-brl"/>
</dbReference>
<dbReference type="InterPro" id="IPR050248">
    <property type="entry name" value="Polysacc_deacetylase_ArnD"/>
</dbReference>
<sequence length="292" mass="32706">MYLTFDDGPHPLFTPIVLRLLEQHAAGATFFPTGQTLNLFWGNEEVQDLLDRGHAVGSHSWAHHRLPELSQFDLERDMTRASSALEDRTGFRPTCVRAPYGLTDPRVQQAFEEMHLDIVGWDADPEEWSSPSIEEALAHVRKWEKEGMVVLLHDRKWQTIAILRALLERYGEEGWSFEPLPECIPESAEAVRSATRTAGDSPIGQAAPLWIDTWSVLGWAHDPDAPDGGLEVVVNIDGRPQVVGTTGEDGRFLVPMEAFGELEGPVCIWVRNQGPVREDAFLGCHRRDRQGG</sequence>
<dbReference type="CDD" id="cd10917">
    <property type="entry name" value="CE4_NodB_like_6s_7s"/>
    <property type="match status" value="1"/>
</dbReference>
<proteinExistence type="predicted"/>
<reference evidence="4" key="1">
    <citation type="submission" date="2018-05" db="EMBL/GenBank/DDBJ databases">
        <authorList>
            <person name="Lanie J.A."/>
            <person name="Ng W.-L."/>
            <person name="Kazmierczak K.M."/>
            <person name="Andrzejewski T.M."/>
            <person name="Davidsen T.M."/>
            <person name="Wayne K.J."/>
            <person name="Tettelin H."/>
            <person name="Glass J.I."/>
            <person name="Rusch D."/>
            <person name="Podicherti R."/>
            <person name="Tsui H.-C.T."/>
            <person name="Winkler M.E."/>
        </authorList>
    </citation>
    <scope>NUCLEOTIDE SEQUENCE</scope>
</reference>
<accession>A0A381R8R9</accession>
<evidence type="ECO:0000259" key="3">
    <source>
        <dbReference type="PROSITE" id="PS51677"/>
    </source>
</evidence>
<evidence type="ECO:0000256" key="2">
    <source>
        <dbReference type="ARBA" id="ARBA00022801"/>
    </source>
</evidence>
<dbReference type="PROSITE" id="PS51677">
    <property type="entry name" value="NODB"/>
    <property type="match status" value="1"/>
</dbReference>
<evidence type="ECO:0000256" key="1">
    <source>
        <dbReference type="ARBA" id="ARBA00022723"/>
    </source>
</evidence>
<feature type="domain" description="NodB homology" evidence="3">
    <location>
        <begin position="1"/>
        <end position="178"/>
    </location>
</feature>
<evidence type="ECO:0000313" key="4">
    <source>
        <dbReference type="EMBL" id="SUZ88091.1"/>
    </source>
</evidence>
<dbReference type="EMBL" id="UINC01001754">
    <property type="protein sequence ID" value="SUZ88091.1"/>
    <property type="molecule type" value="Genomic_DNA"/>
</dbReference>
<organism evidence="4">
    <name type="scientific">marine metagenome</name>
    <dbReference type="NCBI Taxonomy" id="408172"/>
    <lineage>
        <taxon>unclassified sequences</taxon>
        <taxon>metagenomes</taxon>
        <taxon>ecological metagenomes</taxon>
    </lineage>
</organism>
<protein>
    <recommendedName>
        <fullName evidence="3">NodB homology domain-containing protein</fullName>
    </recommendedName>
</protein>
<dbReference type="GO" id="GO:0046872">
    <property type="term" value="F:metal ion binding"/>
    <property type="evidence" value="ECO:0007669"/>
    <property type="project" value="UniProtKB-KW"/>
</dbReference>
<dbReference type="GO" id="GO:0016020">
    <property type="term" value="C:membrane"/>
    <property type="evidence" value="ECO:0007669"/>
    <property type="project" value="TreeGrafter"/>
</dbReference>
<dbReference type="GO" id="GO:0016810">
    <property type="term" value="F:hydrolase activity, acting on carbon-nitrogen (but not peptide) bonds"/>
    <property type="evidence" value="ECO:0007669"/>
    <property type="project" value="InterPro"/>
</dbReference>